<dbReference type="OrthoDB" id="2566152at2"/>
<comment type="caution">
    <text evidence="2">The sequence shown here is derived from an EMBL/GenBank/DDBJ whole genome shotgun (WGS) entry which is preliminary data.</text>
</comment>
<dbReference type="Proteomes" id="UP000215145">
    <property type="component" value="Unassembled WGS sequence"/>
</dbReference>
<feature type="region of interest" description="Disordered" evidence="1">
    <location>
        <begin position="1"/>
        <end position="20"/>
    </location>
</feature>
<dbReference type="EMBL" id="NMUQ01000004">
    <property type="protein sequence ID" value="OXM13145.1"/>
    <property type="molecule type" value="Genomic_DNA"/>
</dbReference>
<feature type="compositionally biased region" description="Polar residues" evidence="1">
    <location>
        <begin position="1"/>
        <end position="12"/>
    </location>
</feature>
<sequence length="298" mass="33662">MMQPDSSSAAQETESKRAVYPEDGIETTLIPALLLGSRAFVEQQQLSAPGTLTLLEGDLIEIEVESPDRFRLGDPIWLTVNSPSGSYRMSTRVIGRRPKSLALLFPYERFRLMDEKRVHPRVEINCAGRLVLEDDRLKNDPSRADLLRYRWSDELRHEGLDEVLLQKLVKLMDEEDLHVLEEEDRTRREKAARAEIIVSNISLEGVGFRATGGMELNCHGTIGAVLDFGFELTCTLEILWRQDAGGILSYGARMSDLTVEGARQLRAFVLHEQMKQYYQARRSLAADGNIAESDEPSN</sequence>
<reference evidence="2 3" key="1">
    <citation type="submission" date="2017-07" db="EMBL/GenBank/DDBJ databases">
        <title>Paenibacillus herberti R33 genome sequencing and assembly.</title>
        <authorList>
            <person name="Su W."/>
        </authorList>
    </citation>
    <scope>NUCLEOTIDE SEQUENCE [LARGE SCALE GENOMIC DNA]</scope>
    <source>
        <strain evidence="2 3">R33</strain>
    </source>
</reference>
<gene>
    <name evidence="2" type="ORF">CGZ75_23575</name>
</gene>
<keyword evidence="3" id="KW-1185">Reference proteome</keyword>
<dbReference type="AlphaFoldDB" id="A0A229NTZ3"/>
<evidence type="ECO:0008006" key="4">
    <source>
        <dbReference type="Google" id="ProtNLM"/>
    </source>
</evidence>
<evidence type="ECO:0000256" key="1">
    <source>
        <dbReference type="SAM" id="MobiDB-lite"/>
    </source>
</evidence>
<dbReference type="RefSeq" id="WP_089526874.1">
    <property type="nucleotide sequence ID" value="NZ_NMUQ01000004.1"/>
</dbReference>
<organism evidence="2 3">
    <name type="scientific">Paenibacillus herberti</name>
    <dbReference type="NCBI Taxonomy" id="1619309"/>
    <lineage>
        <taxon>Bacteria</taxon>
        <taxon>Bacillati</taxon>
        <taxon>Bacillota</taxon>
        <taxon>Bacilli</taxon>
        <taxon>Bacillales</taxon>
        <taxon>Paenibacillaceae</taxon>
        <taxon>Paenibacillus</taxon>
    </lineage>
</organism>
<name>A0A229NTZ3_9BACL</name>
<evidence type="ECO:0000313" key="2">
    <source>
        <dbReference type="EMBL" id="OXM13145.1"/>
    </source>
</evidence>
<proteinExistence type="predicted"/>
<evidence type="ECO:0000313" key="3">
    <source>
        <dbReference type="Proteomes" id="UP000215145"/>
    </source>
</evidence>
<protein>
    <recommendedName>
        <fullName evidence="4">PilZ domain-containing protein</fullName>
    </recommendedName>
</protein>
<accession>A0A229NTZ3</accession>